<dbReference type="PROSITE" id="PS51257">
    <property type="entry name" value="PROKAR_LIPOPROTEIN"/>
    <property type="match status" value="1"/>
</dbReference>
<feature type="chain" id="PRO_5019143678" evidence="1">
    <location>
        <begin position="27"/>
        <end position="393"/>
    </location>
</feature>
<dbReference type="InterPro" id="IPR043099">
    <property type="entry name" value="CypI_dom_I"/>
</dbReference>
<dbReference type="Gene3D" id="3.40.190.190">
    <property type="entry name" value="CypI, domain 2"/>
    <property type="match status" value="1"/>
</dbReference>
<keyword evidence="3" id="KW-1185">Reference proteome</keyword>
<dbReference type="RefSeq" id="WP_119571888.1">
    <property type="nucleotide sequence ID" value="NZ_LR215031.1"/>
</dbReference>
<dbReference type="Pfam" id="PF06646">
    <property type="entry name" value="CypI"/>
    <property type="match status" value="1"/>
</dbReference>
<evidence type="ECO:0000313" key="3">
    <source>
        <dbReference type="Proteomes" id="UP000289862"/>
    </source>
</evidence>
<dbReference type="KEGG" id="mgal:NCTC10186_00132"/>
<evidence type="ECO:0000256" key="1">
    <source>
        <dbReference type="SAM" id="SignalP"/>
    </source>
</evidence>
<dbReference type="EMBL" id="LR215031">
    <property type="protein sequence ID" value="VEU72665.1"/>
    <property type="molecule type" value="Genomic_DNA"/>
</dbReference>
<name>A0A449AYW3_9BACT</name>
<dbReference type="InterPro" id="IPR010592">
    <property type="entry name" value="CypI"/>
</dbReference>
<dbReference type="AlphaFoldDB" id="A0A449AYW3"/>
<feature type="signal peptide" evidence="1">
    <location>
        <begin position="1"/>
        <end position="26"/>
    </location>
</feature>
<sequence length="393" mass="43915">MQTKKNKLIKKLINLASLSTLTIGGAGIVLSSCVDTKKETVAKVKLQLAAPYADADQIKTNLTKYLNDYLKVNKVQAEVELIFRDTDDYLNVKDSLLKGEIDFGFVSSGSAYKYQASMKQNGIKPLIQTTTRQFQGDITNSFYAQADEGNLNSLEQAARSEEELFNSKPRSNWNSEGQLGMNWNGSVYNDFYTNNQVDYQRGLVVVVANEEDTAKIEKAWKAKDLTTFVSFGLGIGKESSGSKYLLPQALFKKHFGSQFISFADLKAKKANILESKLKSMNDPKTANIHIFMENEGFYAWSKVKSDDAYTPNATVRNGQKISFLTLTDPLPYNVGLFSKNVKPEIAKAIANAFAHLTPEQNKWGEQQGFAGYRVIENPDQNYWAKIAKVFAND</sequence>
<organism evidence="2 3">
    <name type="scientific">Mycoplasmopsis gallopavonis</name>
    <dbReference type="NCBI Taxonomy" id="76629"/>
    <lineage>
        <taxon>Bacteria</taxon>
        <taxon>Bacillati</taxon>
        <taxon>Mycoplasmatota</taxon>
        <taxon>Mycoplasmoidales</taxon>
        <taxon>Metamycoplasmataceae</taxon>
        <taxon>Mycoplasmopsis</taxon>
    </lineage>
</organism>
<dbReference type="OrthoDB" id="401239at2"/>
<gene>
    <name evidence="2" type="ORF">NCTC10186_00132</name>
</gene>
<evidence type="ECO:0000313" key="2">
    <source>
        <dbReference type="EMBL" id="VEU72665.1"/>
    </source>
</evidence>
<reference evidence="2 3" key="1">
    <citation type="submission" date="2019-01" db="EMBL/GenBank/DDBJ databases">
        <authorList>
            <consortium name="Pathogen Informatics"/>
        </authorList>
    </citation>
    <scope>NUCLEOTIDE SEQUENCE [LARGE SCALE GENOMIC DNA]</scope>
    <source>
        <strain evidence="2 3">NCTC10186</strain>
    </source>
</reference>
<dbReference type="Proteomes" id="UP000289862">
    <property type="component" value="Chromosome"/>
</dbReference>
<proteinExistence type="predicted"/>
<keyword evidence="1" id="KW-0732">Signal</keyword>
<dbReference type="InterPro" id="IPR043100">
    <property type="entry name" value="CypI_dom_II"/>
</dbReference>
<dbReference type="Gene3D" id="3.40.190.180">
    <property type="entry name" value="Cypl, domain I"/>
    <property type="match status" value="1"/>
</dbReference>
<dbReference type="NCBIfam" id="NF045838">
    <property type="entry name" value="MG289_thiam_LP"/>
    <property type="match status" value="1"/>
</dbReference>
<accession>A0A449AYW3</accession>
<protein>
    <submittedName>
        <fullName evidence="2">High affinity transport system protein p37</fullName>
    </submittedName>
</protein>